<reference evidence="3" key="1">
    <citation type="journal article" date="2017" name="Nat. Ecol. Evol.">
        <title>Genome expansion and lineage-specific genetic innovations in the forest pathogenic fungi Armillaria.</title>
        <authorList>
            <person name="Sipos G."/>
            <person name="Prasanna A.N."/>
            <person name="Walter M.C."/>
            <person name="O'Connor E."/>
            <person name="Balint B."/>
            <person name="Krizsan K."/>
            <person name="Kiss B."/>
            <person name="Hess J."/>
            <person name="Varga T."/>
            <person name="Slot J."/>
            <person name="Riley R."/>
            <person name="Boka B."/>
            <person name="Rigling D."/>
            <person name="Barry K."/>
            <person name="Lee J."/>
            <person name="Mihaltcheva S."/>
            <person name="LaButti K."/>
            <person name="Lipzen A."/>
            <person name="Waldron R."/>
            <person name="Moloney N.M."/>
            <person name="Sperisen C."/>
            <person name="Kredics L."/>
            <person name="Vagvoelgyi C."/>
            <person name="Patrignani A."/>
            <person name="Fitzpatrick D."/>
            <person name="Nagy I."/>
            <person name="Doyle S."/>
            <person name="Anderson J.B."/>
            <person name="Grigoriev I.V."/>
            <person name="Gueldener U."/>
            <person name="Muensterkoetter M."/>
            <person name="Nagy L.G."/>
        </authorList>
    </citation>
    <scope>NUCLEOTIDE SEQUENCE [LARGE SCALE GENOMIC DNA]</scope>
    <source>
        <strain evidence="3">C18/9</strain>
    </source>
</reference>
<evidence type="ECO:0000256" key="1">
    <source>
        <dbReference type="SAM" id="MobiDB-lite"/>
    </source>
</evidence>
<evidence type="ECO:0000313" key="3">
    <source>
        <dbReference type="Proteomes" id="UP000219338"/>
    </source>
</evidence>
<gene>
    <name evidence="2" type="ORF">ARMOST_16649</name>
</gene>
<dbReference type="STRING" id="47428.A0A284RWT6"/>
<keyword evidence="3" id="KW-1185">Reference proteome</keyword>
<accession>A0A284RWT6</accession>
<proteinExistence type="predicted"/>
<sequence>MLRDHLLLKSYLTIWRQRFSRGQRYGTKANTLMHRVEAKISADAARYRRVYAALDAVSTYLRHHEWKTGLFPLRAEDISGLDSYNDLKSEGHHSLSWIWKTNLQGGEEGLQEALRIEWCKSCARAQRWQEECELLIEEIRRVKVTFQFYEKVWKDRAKKVDLSGARAYTLKQAALWQELEKSAAKQWNSTLASLPPLSPEVPDPMLNLDSPRRTSASSF</sequence>
<dbReference type="AlphaFoldDB" id="A0A284RWT6"/>
<dbReference type="EMBL" id="FUEG01000019">
    <property type="protein sequence ID" value="SJL13210.1"/>
    <property type="molecule type" value="Genomic_DNA"/>
</dbReference>
<organism evidence="2 3">
    <name type="scientific">Armillaria ostoyae</name>
    <name type="common">Armillaria root rot fungus</name>
    <dbReference type="NCBI Taxonomy" id="47428"/>
    <lineage>
        <taxon>Eukaryota</taxon>
        <taxon>Fungi</taxon>
        <taxon>Dikarya</taxon>
        <taxon>Basidiomycota</taxon>
        <taxon>Agaricomycotina</taxon>
        <taxon>Agaricomycetes</taxon>
        <taxon>Agaricomycetidae</taxon>
        <taxon>Agaricales</taxon>
        <taxon>Marasmiineae</taxon>
        <taxon>Physalacriaceae</taxon>
        <taxon>Armillaria</taxon>
    </lineage>
</organism>
<protein>
    <submittedName>
        <fullName evidence="2">Uncharacterized protein</fullName>
    </submittedName>
</protein>
<dbReference type="OMA" id="YLRHHEW"/>
<dbReference type="Proteomes" id="UP000219338">
    <property type="component" value="Unassembled WGS sequence"/>
</dbReference>
<evidence type="ECO:0000313" key="2">
    <source>
        <dbReference type="EMBL" id="SJL13210.1"/>
    </source>
</evidence>
<dbReference type="OrthoDB" id="3007535at2759"/>
<feature type="region of interest" description="Disordered" evidence="1">
    <location>
        <begin position="195"/>
        <end position="219"/>
    </location>
</feature>
<name>A0A284RWT6_ARMOS</name>